<evidence type="ECO:0000313" key="2">
    <source>
        <dbReference type="Proteomes" id="UP001165341"/>
    </source>
</evidence>
<dbReference type="RefSeq" id="WP_243013263.1">
    <property type="nucleotide sequence ID" value="NZ_JALGAR010000006.1"/>
</dbReference>
<dbReference type="EMBL" id="JALGAR010000006">
    <property type="protein sequence ID" value="MCI4659772.1"/>
    <property type="molecule type" value="Genomic_DNA"/>
</dbReference>
<dbReference type="AlphaFoldDB" id="A0AA41QYC0"/>
<accession>A0AA41QYC0</accession>
<organism evidence="1 2">
    <name type="scientific">Cryobacterium zhongshanensis</name>
    <dbReference type="NCBI Taxonomy" id="2928153"/>
    <lineage>
        <taxon>Bacteria</taxon>
        <taxon>Bacillati</taxon>
        <taxon>Actinomycetota</taxon>
        <taxon>Actinomycetes</taxon>
        <taxon>Micrococcales</taxon>
        <taxon>Microbacteriaceae</taxon>
        <taxon>Cryobacterium</taxon>
    </lineage>
</organism>
<name>A0AA41QYC0_9MICO</name>
<sequence length="124" mass="14187">MLKNIIKRYRSTKYTVLTLEPLEGLHTASDAQIEDEIQMHYIRMRSLFSDLGYRPRGLVAGMYNDGVSARATVRVASEQEMSHLLAAINMRLNPSNDPVRQIATVDRLDPRHRHLVPKMSWLAA</sequence>
<dbReference type="Proteomes" id="UP001165341">
    <property type="component" value="Unassembled WGS sequence"/>
</dbReference>
<keyword evidence="2" id="KW-1185">Reference proteome</keyword>
<proteinExistence type="predicted"/>
<reference evidence="1" key="1">
    <citation type="submission" date="2022-03" db="EMBL/GenBank/DDBJ databases">
        <title>Cryobacterium sp. nov. strain ZS14-85, isolated from Antarctic soil.</title>
        <authorList>
            <person name="Li J."/>
            <person name="Niu G."/>
        </authorList>
    </citation>
    <scope>NUCLEOTIDE SEQUENCE</scope>
    <source>
        <strain evidence="1">ZS14-85</strain>
    </source>
</reference>
<protein>
    <submittedName>
        <fullName evidence="1">Uncharacterized protein</fullName>
    </submittedName>
</protein>
<comment type="caution">
    <text evidence="1">The sequence shown here is derived from an EMBL/GenBank/DDBJ whole genome shotgun (WGS) entry which is preliminary data.</text>
</comment>
<gene>
    <name evidence="1" type="ORF">MQH31_18350</name>
</gene>
<evidence type="ECO:0000313" key="1">
    <source>
        <dbReference type="EMBL" id="MCI4659772.1"/>
    </source>
</evidence>